<feature type="compositionally biased region" description="Polar residues" evidence="1">
    <location>
        <begin position="244"/>
        <end position="268"/>
    </location>
</feature>
<dbReference type="InterPro" id="IPR025558">
    <property type="entry name" value="DUF4283"/>
</dbReference>
<dbReference type="PANTHER" id="PTHR31286">
    <property type="entry name" value="GLYCINE-RICH CELL WALL STRUCTURAL PROTEIN 1.8-LIKE"/>
    <property type="match status" value="1"/>
</dbReference>
<dbReference type="InterPro" id="IPR040256">
    <property type="entry name" value="At4g02000-like"/>
</dbReference>
<sequence>MCPTKGGYRQTGGGGSTPYMFSTEDDLLAVLSGGPWVIQDHLLSLQRWKDNFDPSTASFKITPVWLRFLNLPLDFWDGLTLGEIAAYAGTPVKTETTVEETGHCHYAQALVEVDLQLPLCPGIWIGKEKRWQSFVYERIPNVCQVCGRITHVTTSLQAGPSNASTKGSSTRSQQQDSQQNGIPLGESGEGQWKTVPPRRRLKTTSPPRPGVAQIDQSKQKYLEQGKGASLAKNGTCGNPDARTYTKQNPTAPNNGASTPEPRLQTNGTYHKYARPGTVRSSPVIQPPGFHVTDQSNMHSNTSPSTGPQTQGKLVEVPSTKAIVMVEDVVKRASKKRVLEEDASHSPMQTEGNDSPS</sequence>
<comment type="caution">
    <text evidence="3">The sequence shown here is derived from an EMBL/GenBank/DDBJ whole genome shotgun (WGS) entry which is preliminary data.</text>
</comment>
<feature type="compositionally biased region" description="Polar residues" evidence="1">
    <location>
        <begin position="345"/>
        <end position="356"/>
    </location>
</feature>
<keyword evidence="4" id="KW-1185">Reference proteome</keyword>
<feature type="compositionally biased region" description="Polar residues" evidence="1">
    <location>
        <begin position="292"/>
        <end position="311"/>
    </location>
</feature>
<evidence type="ECO:0000313" key="4">
    <source>
        <dbReference type="Proteomes" id="UP001180020"/>
    </source>
</evidence>
<reference evidence="3" key="2">
    <citation type="submission" date="2023-06" db="EMBL/GenBank/DDBJ databases">
        <authorList>
            <person name="Ma L."/>
            <person name="Liu K.-W."/>
            <person name="Li Z."/>
            <person name="Hsiao Y.-Y."/>
            <person name="Qi Y."/>
            <person name="Fu T."/>
            <person name="Tang G."/>
            <person name="Zhang D."/>
            <person name="Sun W.-H."/>
            <person name="Liu D.-K."/>
            <person name="Li Y."/>
            <person name="Chen G.-Z."/>
            <person name="Liu X.-D."/>
            <person name="Liao X.-Y."/>
            <person name="Jiang Y.-T."/>
            <person name="Yu X."/>
            <person name="Hao Y."/>
            <person name="Huang J."/>
            <person name="Zhao X.-W."/>
            <person name="Ke S."/>
            <person name="Chen Y.-Y."/>
            <person name="Wu W.-L."/>
            <person name="Hsu J.-L."/>
            <person name="Lin Y.-F."/>
            <person name="Huang M.-D."/>
            <person name="Li C.-Y."/>
            <person name="Huang L."/>
            <person name="Wang Z.-W."/>
            <person name="Zhao X."/>
            <person name="Zhong W.-Y."/>
            <person name="Peng D.-H."/>
            <person name="Ahmad S."/>
            <person name="Lan S."/>
            <person name="Zhang J.-S."/>
            <person name="Tsai W.-C."/>
            <person name="Van De Peer Y."/>
            <person name="Liu Z.-J."/>
        </authorList>
    </citation>
    <scope>NUCLEOTIDE SEQUENCE</scope>
    <source>
        <strain evidence="3">CP</strain>
        <tissue evidence="3">Leaves</tissue>
    </source>
</reference>
<gene>
    <name evidence="3" type="ORF">QJS10_CPB11g01006</name>
</gene>
<dbReference type="Pfam" id="PF14111">
    <property type="entry name" value="DUF4283"/>
    <property type="match status" value="1"/>
</dbReference>
<feature type="compositionally biased region" description="Low complexity" evidence="1">
    <location>
        <begin position="168"/>
        <end position="179"/>
    </location>
</feature>
<protein>
    <recommendedName>
        <fullName evidence="2">DUF4283 domain-containing protein</fullName>
    </recommendedName>
</protein>
<feature type="domain" description="DUF4283" evidence="2">
    <location>
        <begin position="20"/>
        <end position="55"/>
    </location>
</feature>
<evidence type="ECO:0000259" key="2">
    <source>
        <dbReference type="Pfam" id="PF14111"/>
    </source>
</evidence>
<proteinExistence type="predicted"/>
<feature type="region of interest" description="Disordered" evidence="1">
    <location>
        <begin position="157"/>
        <end position="317"/>
    </location>
</feature>
<organism evidence="3 4">
    <name type="scientific">Acorus calamus</name>
    <name type="common">Sweet flag</name>
    <dbReference type="NCBI Taxonomy" id="4465"/>
    <lineage>
        <taxon>Eukaryota</taxon>
        <taxon>Viridiplantae</taxon>
        <taxon>Streptophyta</taxon>
        <taxon>Embryophyta</taxon>
        <taxon>Tracheophyta</taxon>
        <taxon>Spermatophyta</taxon>
        <taxon>Magnoliopsida</taxon>
        <taxon>Liliopsida</taxon>
        <taxon>Acoraceae</taxon>
        <taxon>Acorus</taxon>
    </lineage>
</organism>
<name>A0AAV9DWR2_ACOCL</name>
<feature type="compositionally biased region" description="Polar residues" evidence="1">
    <location>
        <begin position="157"/>
        <end position="167"/>
    </location>
</feature>
<dbReference type="AlphaFoldDB" id="A0AAV9DWR2"/>
<dbReference type="PANTHER" id="PTHR31286:SF99">
    <property type="entry name" value="DUF4283 DOMAIN-CONTAINING PROTEIN"/>
    <property type="match status" value="1"/>
</dbReference>
<evidence type="ECO:0000313" key="3">
    <source>
        <dbReference type="EMBL" id="KAK1305281.1"/>
    </source>
</evidence>
<accession>A0AAV9DWR2</accession>
<dbReference type="EMBL" id="JAUJYO010000011">
    <property type="protein sequence ID" value="KAK1305281.1"/>
    <property type="molecule type" value="Genomic_DNA"/>
</dbReference>
<dbReference type="Proteomes" id="UP001180020">
    <property type="component" value="Unassembled WGS sequence"/>
</dbReference>
<evidence type="ECO:0000256" key="1">
    <source>
        <dbReference type="SAM" id="MobiDB-lite"/>
    </source>
</evidence>
<reference evidence="3" key="1">
    <citation type="journal article" date="2023" name="Nat. Commun.">
        <title>Diploid and tetraploid genomes of Acorus and the evolution of monocots.</title>
        <authorList>
            <person name="Ma L."/>
            <person name="Liu K.W."/>
            <person name="Li Z."/>
            <person name="Hsiao Y.Y."/>
            <person name="Qi Y."/>
            <person name="Fu T."/>
            <person name="Tang G.D."/>
            <person name="Zhang D."/>
            <person name="Sun W.H."/>
            <person name="Liu D.K."/>
            <person name="Li Y."/>
            <person name="Chen G.Z."/>
            <person name="Liu X.D."/>
            <person name="Liao X.Y."/>
            <person name="Jiang Y.T."/>
            <person name="Yu X."/>
            <person name="Hao Y."/>
            <person name="Huang J."/>
            <person name="Zhao X.W."/>
            <person name="Ke S."/>
            <person name="Chen Y.Y."/>
            <person name="Wu W.L."/>
            <person name="Hsu J.L."/>
            <person name="Lin Y.F."/>
            <person name="Huang M.D."/>
            <person name="Li C.Y."/>
            <person name="Huang L."/>
            <person name="Wang Z.W."/>
            <person name="Zhao X."/>
            <person name="Zhong W.Y."/>
            <person name="Peng D.H."/>
            <person name="Ahmad S."/>
            <person name="Lan S."/>
            <person name="Zhang J.S."/>
            <person name="Tsai W.C."/>
            <person name="Van de Peer Y."/>
            <person name="Liu Z.J."/>
        </authorList>
    </citation>
    <scope>NUCLEOTIDE SEQUENCE</scope>
    <source>
        <strain evidence="3">CP</strain>
    </source>
</reference>
<feature type="region of interest" description="Disordered" evidence="1">
    <location>
        <begin position="332"/>
        <end position="356"/>
    </location>
</feature>